<dbReference type="EMBL" id="LGRN01000244">
    <property type="protein sequence ID" value="OJD14101.1"/>
    <property type="molecule type" value="Genomic_DNA"/>
</dbReference>
<keyword evidence="3" id="KW-1185">Reference proteome</keyword>
<protein>
    <submittedName>
        <fullName evidence="2">Uncharacterized protein</fullName>
    </submittedName>
</protein>
<reference evidence="2 3" key="1">
    <citation type="submission" date="2015-07" db="EMBL/GenBank/DDBJ databases">
        <title>Emmonsia species relationships and genome sequence.</title>
        <authorList>
            <consortium name="The Broad Institute Genomics Platform"/>
            <person name="Cuomo C.A."/>
            <person name="Munoz J.F."/>
            <person name="Imamovic A."/>
            <person name="Priest M.E."/>
            <person name="Young S."/>
            <person name="Clay O.K."/>
            <person name="McEwen J.G."/>
        </authorList>
    </citation>
    <scope>NUCLEOTIDE SEQUENCE [LARGE SCALE GENOMIC DNA]</scope>
    <source>
        <strain evidence="2 3">UAMH 9510</strain>
    </source>
</reference>
<proteinExistence type="predicted"/>
<accession>A0A1J9QG05</accession>
<dbReference type="AlphaFoldDB" id="A0A1J9QG05"/>
<comment type="caution">
    <text evidence="2">The sequence shown here is derived from an EMBL/GenBank/DDBJ whole genome shotgun (WGS) entry which is preliminary data.</text>
</comment>
<evidence type="ECO:0000313" key="3">
    <source>
        <dbReference type="Proteomes" id="UP000182235"/>
    </source>
</evidence>
<sequence length="53" mass="5955">MVMTTTKDDVNDDKHDNGNDNGSRGTSQRLREELALLVNNTFTTLHFGTDKMV</sequence>
<name>A0A1J9QG05_9EURO</name>
<evidence type="ECO:0000313" key="2">
    <source>
        <dbReference type="EMBL" id="OJD14101.1"/>
    </source>
</evidence>
<feature type="region of interest" description="Disordered" evidence="1">
    <location>
        <begin position="1"/>
        <end position="30"/>
    </location>
</feature>
<evidence type="ECO:0000256" key="1">
    <source>
        <dbReference type="SAM" id="MobiDB-lite"/>
    </source>
</evidence>
<organism evidence="2 3">
    <name type="scientific">Emergomyces pasteurianus Ep9510</name>
    <dbReference type="NCBI Taxonomy" id="1447872"/>
    <lineage>
        <taxon>Eukaryota</taxon>
        <taxon>Fungi</taxon>
        <taxon>Dikarya</taxon>
        <taxon>Ascomycota</taxon>
        <taxon>Pezizomycotina</taxon>
        <taxon>Eurotiomycetes</taxon>
        <taxon>Eurotiomycetidae</taxon>
        <taxon>Onygenales</taxon>
        <taxon>Ajellomycetaceae</taxon>
        <taxon>Emergomyces</taxon>
    </lineage>
</organism>
<feature type="compositionally biased region" description="Basic and acidic residues" evidence="1">
    <location>
        <begin position="1"/>
        <end position="18"/>
    </location>
</feature>
<dbReference type="Proteomes" id="UP000182235">
    <property type="component" value="Unassembled WGS sequence"/>
</dbReference>
<gene>
    <name evidence="2" type="ORF">AJ78_05522</name>
</gene>